<dbReference type="RefSeq" id="WP_124178919.1">
    <property type="nucleotide sequence ID" value="NZ_REFY01000004.1"/>
</dbReference>
<accession>A0A3N6LKN6</accession>
<name>A0A3N6LKN6_9EURY</name>
<gene>
    <name evidence="2" type="ORF">EA462_12750</name>
</gene>
<dbReference type="Proteomes" id="UP000273828">
    <property type="component" value="Unassembled WGS sequence"/>
</dbReference>
<dbReference type="AlphaFoldDB" id="A0A3N6LKN6"/>
<comment type="caution">
    <text evidence="2">The sequence shown here is derived from an EMBL/GenBank/DDBJ whole genome shotgun (WGS) entry which is preliminary data.</text>
</comment>
<feature type="compositionally biased region" description="Polar residues" evidence="1">
    <location>
        <begin position="34"/>
        <end position="47"/>
    </location>
</feature>
<dbReference type="NCBIfam" id="NF033521">
    <property type="entry name" value="lasso_leader_L3"/>
    <property type="match status" value="1"/>
</dbReference>
<organism evidence="2 3">
    <name type="scientific">Natrarchaeobius halalkaliphilus</name>
    <dbReference type="NCBI Taxonomy" id="1679091"/>
    <lineage>
        <taxon>Archaea</taxon>
        <taxon>Methanobacteriati</taxon>
        <taxon>Methanobacteriota</taxon>
        <taxon>Stenosarchaea group</taxon>
        <taxon>Halobacteria</taxon>
        <taxon>Halobacteriales</taxon>
        <taxon>Natrialbaceae</taxon>
        <taxon>Natrarchaeobius</taxon>
    </lineage>
</organism>
<sequence>MSEESNSTYESPAVTEYGSVESITENDKHGNGDDQYSSATSLTGSIV</sequence>
<feature type="region of interest" description="Disordered" evidence="1">
    <location>
        <begin position="1"/>
        <end position="47"/>
    </location>
</feature>
<evidence type="ECO:0000313" key="2">
    <source>
        <dbReference type="EMBL" id="RQG89228.1"/>
    </source>
</evidence>
<reference evidence="2 3" key="1">
    <citation type="submission" date="2018-10" db="EMBL/GenBank/DDBJ databases">
        <title>Natrarchaeobius chitinivorans gen. nov., sp. nov., and Natrarchaeobius haloalkaliphilus sp. nov., alkaliphilic, chitin-utilizing haloarchaea from hypersaline alkaline lakes.</title>
        <authorList>
            <person name="Sorokin D.Y."/>
            <person name="Elcheninov A.G."/>
            <person name="Kostrikina N.A."/>
            <person name="Bale N.J."/>
            <person name="Sinninghe Damste J.S."/>
            <person name="Khijniak T.V."/>
            <person name="Kublanov I.V."/>
            <person name="Toshchakov S.V."/>
        </authorList>
    </citation>
    <scope>NUCLEOTIDE SEQUENCE [LARGE SCALE GENOMIC DNA]</scope>
    <source>
        <strain evidence="2 3">AArcht-Sl</strain>
    </source>
</reference>
<feature type="compositionally biased region" description="Polar residues" evidence="1">
    <location>
        <begin position="1"/>
        <end position="10"/>
    </location>
</feature>
<protein>
    <submittedName>
        <fullName evidence="2">Lasso RiPP family leader peptide-containing protein</fullName>
    </submittedName>
</protein>
<dbReference type="OrthoDB" id="198526at2157"/>
<proteinExistence type="predicted"/>
<evidence type="ECO:0000313" key="3">
    <source>
        <dbReference type="Proteomes" id="UP000273828"/>
    </source>
</evidence>
<evidence type="ECO:0000256" key="1">
    <source>
        <dbReference type="SAM" id="MobiDB-lite"/>
    </source>
</evidence>
<keyword evidence="3" id="KW-1185">Reference proteome</keyword>
<dbReference type="EMBL" id="REFY01000004">
    <property type="protein sequence ID" value="RQG89228.1"/>
    <property type="molecule type" value="Genomic_DNA"/>
</dbReference>